<dbReference type="GO" id="GO:0005829">
    <property type="term" value="C:cytosol"/>
    <property type="evidence" value="ECO:0000318"/>
    <property type="project" value="GO_Central"/>
</dbReference>
<dbReference type="GO" id="GO:0005739">
    <property type="term" value="C:mitochondrion"/>
    <property type="evidence" value="ECO:0000318"/>
    <property type="project" value="GO_Central"/>
</dbReference>
<dbReference type="InterPro" id="IPR050926">
    <property type="entry name" value="Aconitase/IPM_isomerase"/>
</dbReference>
<keyword evidence="8" id="KW-1185">Reference proteome</keyword>
<dbReference type="InterPro" id="IPR036008">
    <property type="entry name" value="Aconitase_4Fe-4S_dom"/>
</dbReference>
<dbReference type="GO" id="GO:0046872">
    <property type="term" value="F:metal ion binding"/>
    <property type="evidence" value="ECO:0007669"/>
    <property type="project" value="UniProtKB-KW"/>
</dbReference>
<evidence type="ECO:0000256" key="1">
    <source>
        <dbReference type="ARBA" id="ARBA00001966"/>
    </source>
</evidence>
<gene>
    <name evidence="7" type="ORF">ANIA_07642</name>
</gene>
<dbReference type="InParanoid" id="Q5AVN8"/>
<comment type="similarity">
    <text evidence="2">Belongs to the aconitase/IPM isomerase family.</text>
</comment>
<dbReference type="Gene3D" id="3.30.499.10">
    <property type="entry name" value="Aconitase, domain 3"/>
    <property type="match status" value="2"/>
</dbReference>
<dbReference type="GeneID" id="2869609"/>
<dbReference type="InterPro" id="IPR015932">
    <property type="entry name" value="Aconitase_dom2"/>
</dbReference>
<accession>C8VBZ1</accession>
<evidence type="ECO:0000313" key="8">
    <source>
        <dbReference type="Proteomes" id="UP000000560"/>
    </source>
</evidence>
<evidence type="ECO:0000256" key="5">
    <source>
        <dbReference type="ARBA" id="ARBA00023014"/>
    </source>
</evidence>
<protein>
    <submittedName>
        <fullName evidence="7">Aconitate hydratase, hypothetical (Eurofung)</fullName>
    </submittedName>
</protein>
<dbReference type="PANTHER" id="PTHR43160:SF3">
    <property type="entry name" value="ACONITATE HYDRATASE, MITOCHONDRIAL"/>
    <property type="match status" value="1"/>
</dbReference>
<keyword evidence="3" id="KW-0479">Metal-binding</keyword>
<dbReference type="OrthoDB" id="2224430at2759"/>
<proteinExistence type="inferred from homology"/>
<dbReference type="RefSeq" id="XP_680911.1">
    <property type="nucleotide sequence ID" value="XM_675819.1"/>
</dbReference>
<dbReference type="STRING" id="227321.Q5AVN8"/>
<dbReference type="InterPro" id="IPR015931">
    <property type="entry name" value="Acnase/IPM_dHydase_lsu_aba_1/3"/>
</dbReference>
<keyword evidence="5" id="KW-0411">Iron-sulfur</keyword>
<accession>Q5AVN8</accession>
<dbReference type="Gene3D" id="3.40.1060.10">
    <property type="entry name" value="Aconitase, Domain 2"/>
    <property type="match status" value="1"/>
</dbReference>
<evidence type="ECO:0000256" key="3">
    <source>
        <dbReference type="ARBA" id="ARBA00022723"/>
    </source>
</evidence>
<reference evidence="8" key="1">
    <citation type="journal article" date="2005" name="Nature">
        <title>Sequencing of Aspergillus nidulans and comparative analysis with A. fumigatus and A. oryzae.</title>
        <authorList>
            <person name="Galagan J.E."/>
            <person name="Calvo S.E."/>
            <person name="Cuomo C."/>
            <person name="Ma L.J."/>
            <person name="Wortman J.R."/>
            <person name="Batzoglou S."/>
            <person name="Lee S.I."/>
            <person name="Basturkmen M."/>
            <person name="Spevak C.C."/>
            <person name="Clutterbuck J."/>
            <person name="Kapitonov V."/>
            <person name="Jurka J."/>
            <person name="Scazzocchio C."/>
            <person name="Farman M."/>
            <person name="Butler J."/>
            <person name="Purcell S."/>
            <person name="Harris S."/>
            <person name="Braus G.H."/>
            <person name="Draht O."/>
            <person name="Busch S."/>
            <person name="D'Enfert C."/>
            <person name="Bouchier C."/>
            <person name="Goldman G.H."/>
            <person name="Bell-Pedersen D."/>
            <person name="Griffiths-Jones S."/>
            <person name="Doonan J.H."/>
            <person name="Yu J."/>
            <person name="Vienken K."/>
            <person name="Pain A."/>
            <person name="Freitag M."/>
            <person name="Selker E.U."/>
            <person name="Archer D.B."/>
            <person name="Penalva M.A."/>
            <person name="Oakley B.R."/>
            <person name="Momany M."/>
            <person name="Tanaka T."/>
            <person name="Kumagai T."/>
            <person name="Asai K."/>
            <person name="Machida M."/>
            <person name="Nierman W.C."/>
            <person name="Denning D.W."/>
            <person name="Caddick M."/>
            <person name="Hynes M."/>
            <person name="Paoletti M."/>
            <person name="Fischer R."/>
            <person name="Miller B."/>
            <person name="Dyer P."/>
            <person name="Sachs M.S."/>
            <person name="Osmani S.A."/>
            <person name="Birren B.W."/>
        </authorList>
    </citation>
    <scope>NUCLEOTIDE SEQUENCE [LARGE SCALE GENOMIC DNA]</scope>
    <source>
        <strain evidence="8">FGSC A4 / ATCC 38163 / CBS 112.46 / NRRL 194 / M139</strain>
    </source>
</reference>
<dbReference type="GO" id="GO:0003994">
    <property type="term" value="F:aconitate hydratase activity"/>
    <property type="evidence" value="ECO:0000318"/>
    <property type="project" value="GO_Central"/>
</dbReference>
<dbReference type="eggNOG" id="KOG0453">
    <property type="taxonomic scope" value="Eukaryota"/>
</dbReference>
<evidence type="ECO:0000259" key="6">
    <source>
        <dbReference type="Pfam" id="PF00330"/>
    </source>
</evidence>
<reference evidence="8" key="2">
    <citation type="journal article" date="2009" name="Fungal Genet. Biol.">
        <title>The 2008 update of the Aspergillus nidulans genome annotation: a community effort.</title>
        <authorList>
            <person name="Wortman J.R."/>
            <person name="Gilsenan J.M."/>
            <person name="Joardar V."/>
            <person name="Deegan J."/>
            <person name="Clutterbuck J."/>
            <person name="Andersen M.R."/>
            <person name="Archer D."/>
            <person name="Bencina M."/>
            <person name="Braus G."/>
            <person name="Coutinho P."/>
            <person name="von Dohren H."/>
            <person name="Doonan J."/>
            <person name="Driessen A.J."/>
            <person name="Durek P."/>
            <person name="Espeso E."/>
            <person name="Fekete E."/>
            <person name="Flipphi M."/>
            <person name="Estrada C.G."/>
            <person name="Geysens S."/>
            <person name="Goldman G."/>
            <person name="de Groot P.W."/>
            <person name="Hansen K."/>
            <person name="Harris S.D."/>
            <person name="Heinekamp T."/>
            <person name="Helmstaedt K."/>
            <person name="Henrissat B."/>
            <person name="Hofmann G."/>
            <person name="Homan T."/>
            <person name="Horio T."/>
            <person name="Horiuchi H."/>
            <person name="James S."/>
            <person name="Jones M."/>
            <person name="Karaffa L."/>
            <person name="Karanyi Z."/>
            <person name="Kato M."/>
            <person name="Keller N."/>
            <person name="Kelly D.E."/>
            <person name="Kiel J.A."/>
            <person name="Kim J.M."/>
            <person name="van der Klei I.J."/>
            <person name="Klis F.M."/>
            <person name="Kovalchuk A."/>
            <person name="Krasevec N."/>
            <person name="Kubicek C.P."/>
            <person name="Liu B."/>
            <person name="Maccabe A."/>
            <person name="Meyer V."/>
            <person name="Mirabito P."/>
            <person name="Miskei M."/>
            <person name="Mos M."/>
            <person name="Mullins J."/>
            <person name="Nelson D.R."/>
            <person name="Nielsen J."/>
            <person name="Oakley B.R."/>
            <person name="Osmani S.A."/>
            <person name="Pakula T."/>
            <person name="Paszewski A."/>
            <person name="Paulsen I."/>
            <person name="Pilsyk S."/>
            <person name="Pocsi I."/>
            <person name="Punt P.J."/>
            <person name="Ram A.F."/>
            <person name="Ren Q."/>
            <person name="Robellet X."/>
            <person name="Robson G."/>
            <person name="Seiboth B."/>
            <person name="van Solingen P."/>
            <person name="Specht T."/>
            <person name="Sun J."/>
            <person name="Taheri-Talesh N."/>
            <person name="Takeshita N."/>
            <person name="Ussery D."/>
            <person name="vanKuyk P.A."/>
            <person name="Visser H."/>
            <person name="van de Vondervoort P.J."/>
            <person name="de Vries R.P."/>
            <person name="Walton J."/>
            <person name="Xiang X."/>
            <person name="Xiong Y."/>
            <person name="Zeng A.P."/>
            <person name="Brandt B.W."/>
            <person name="Cornell M.J."/>
            <person name="van den Hondel C.A."/>
            <person name="Visser J."/>
            <person name="Oliver S.G."/>
            <person name="Turner G."/>
        </authorList>
    </citation>
    <scope>GENOME REANNOTATION</scope>
    <source>
        <strain evidence="8">FGSC A4 / ATCC 38163 / CBS 112.46 / NRRL 194 / M139</strain>
    </source>
</reference>
<evidence type="ECO:0000256" key="4">
    <source>
        <dbReference type="ARBA" id="ARBA00023004"/>
    </source>
</evidence>
<dbReference type="Pfam" id="PF00330">
    <property type="entry name" value="Aconitase"/>
    <property type="match status" value="1"/>
</dbReference>
<dbReference type="PANTHER" id="PTHR43160">
    <property type="entry name" value="ACONITATE HYDRATASE B"/>
    <property type="match status" value="1"/>
</dbReference>
<keyword evidence="4" id="KW-0408">Iron</keyword>
<dbReference type="PRINTS" id="PR00415">
    <property type="entry name" value="ACONITASE"/>
</dbReference>
<dbReference type="InterPro" id="IPR001030">
    <property type="entry name" value="Acoase/IPM_deHydtase_lsu_aba"/>
</dbReference>
<dbReference type="HOGENOM" id="CLU_852656_0_0_1"/>
<organism evidence="7 8">
    <name type="scientific">Emericella nidulans (strain FGSC A4 / ATCC 38163 / CBS 112.46 / NRRL 194 / M139)</name>
    <name type="common">Aspergillus nidulans</name>
    <dbReference type="NCBI Taxonomy" id="227321"/>
    <lineage>
        <taxon>Eukaryota</taxon>
        <taxon>Fungi</taxon>
        <taxon>Dikarya</taxon>
        <taxon>Ascomycota</taxon>
        <taxon>Pezizomycotina</taxon>
        <taxon>Eurotiomycetes</taxon>
        <taxon>Eurotiomycetidae</taxon>
        <taxon>Eurotiales</taxon>
        <taxon>Aspergillaceae</taxon>
        <taxon>Aspergillus</taxon>
        <taxon>Aspergillus subgen. Nidulantes</taxon>
    </lineage>
</organism>
<dbReference type="FunFam" id="3.30.499.10:FF:000028">
    <property type="entry name" value="Aconitate hydratase, hypothetical (Eurofung)"/>
    <property type="match status" value="1"/>
</dbReference>
<dbReference type="VEuPathDB" id="FungiDB:AN7642"/>
<sequence length="326" mass="35490">MLFAHSLRYIRRRTPWAHRDVATAALGRFESDTQVDFSKFSSKIGTLRRRLKRPLTYAEKVLYNHLDDEFDGNIVRGQTQLRSKPVRIACQDATAQMALIQDCPKDIGCATSRRVVALGIAERHINELAGIISVKGSTGSIIEYFGLGAQTISATGMATVCNMGAESGATTSIFPYTASMAEYLRANRRPDMAAAVETIAYELRSDEGAEYDQIIDIDLSSLEPHIDGPFTPDLSTPISKFGSAVIDNEWPSTLTAGLIGSCTNSSFHDLSRALLLSPGSLQTRNTLEEAGIMQVFEKAGAIMLPNACGPCCGSWDRTDIQKVSLT</sequence>
<name>Q5AVN8_EMENI</name>
<evidence type="ECO:0000256" key="2">
    <source>
        <dbReference type="ARBA" id="ARBA00007185"/>
    </source>
</evidence>
<feature type="domain" description="Aconitase/3-isopropylmalate dehydratase large subunit alpha/beta/alpha" evidence="6">
    <location>
        <begin position="125"/>
        <end position="322"/>
    </location>
</feature>
<dbReference type="GO" id="GO:0051539">
    <property type="term" value="F:4 iron, 4 sulfur cluster binding"/>
    <property type="evidence" value="ECO:0000318"/>
    <property type="project" value="GO_Central"/>
</dbReference>
<dbReference type="EMBL" id="BN001304">
    <property type="protein sequence ID" value="CBF79802.1"/>
    <property type="molecule type" value="Genomic_DNA"/>
</dbReference>
<dbReference type="GO" id="GO:0006099">
    <property type="term" value="P:tricarboxylic acid cycle"/>
    <property type="evidence" value="ECO:0000318"/>
    <property type="project" value="GO_Central"/>
</dbReference>
<dbReference type="KEGG" id="ani:ANIA_07642"/>
<evidence type="ECO:0000313" key="7">
    <source>
        <dbReference type="EMBL" id="CBF79802.1"/>
    </source>
</evidence>
<dbReference type="AlphaFoldDB" id="Q5AVN8"/>
<comment type="cofactor">
    <cofactor evidence="1">
        <name>[4Fe-4S] cluster</name>
        <dbReference type="ChEBI" id="CHEBI:49883"/>
    </cofactor>
</comment>
<dbReference type="SUPFAM" id="SSF53732">
    <property type="entry name" value="Aconitase iron-sulfur domain"/>
    <property type="match status" value="1"/>
</dbReference>
<dbReference type="Proteomes" id="UP000000560">
    <property type="component" value="Chromosome IV"/>
</dbReference>